<sequence length="36" mass="4167">MYCRDQSLGVRKSVLLQTRAIHSCAWHASFETRAML</sequence>
<proteinExistence type="predicted"/>
<name>F4PT63_CACFS</name>
<evidence type="ECO:0000313" key="1">
    <source>
        <dbReference type="EMBL" id="EGG20799.1"/>
    </source>
</evidence>
<evidence type="ECO:0000313" key="2">
    <source>
        <dbReference type="Proteomes" id="UP000007797"/>
    </source>
</evidence>
<organism evidence="1 2">
    <name type="scientific">Cavenderia fasciculata</name>
    <name type="common">Slime mold</name>
    <name type="synonym">Dictyostelium fasciculatum</name>
    <dbReference type="NCBI Taxonomy" id="261658"/>
    <lineage>
        <taxon>Eukaryota</taxon>
        <taxon>Amoebozoa</taxon>
        <taxon>Evosea</taxon>
        <taxon>Eumycetozoa</taxon>
        <taxon>Dictyostelia</taxon>
        <taxon>Acytosteliales</taxon>
        <taxon>Cavenderiaceae</taxon>
        <taxon>Cavenderia</taxon>
    </lineage>
</organism>
<reference evidence="2" key="1">
    <citation type="journal article" date="2011" name="Genome Res.">
        <title>Phylogeny-wide analysis of social amoeba genomes highlights ancient origins for complex intercellular communication.</title>
        <authorList>
            <person name="Heidel A.J."/>
            <person name="Lawal H.M."/>
            <person name="Felder M."/>
            <person name="Schilde C."/>
            <person name="Helps N.R."/>
            <person name="Tunggal B."/>
            <person name="Rivero F."/>
            <person name="John U."/>
            <person name="Schleicher M."/>
            <person name="Eichinger L."/>
            <person name="Platzer M."/>
            <person name="Noegel A.A."/>
            <person name="Schaap P."/>
            <person name="Gloeckner G."/>
        </authorList>
    </citation>
    <scope>NUCLEOTIDE SEQUENCE [LARGE SCALE GENOMIC DNA]</scope>
    <source>
        <strain evidence="2">SH3</strain>
    </source>
</reference>
<gene>
    <name evidence="1" type="ORF">DFA_00664</name>
</gene>
<dbReference type="EMBL" id="GL883010">
    <property type="protein sequence ID" value="EGG20799.1"/>
    <property type="molecule type" value="Genomic_DNA"/>
</dbReference>
<protein>
    <submittedName>
        <fullName evidence="1">Uncharacterized protein</fullName>
    </submittedName>
</protein>
<dbReference type="KEGG" id="dfa:DFA_00664"/>
<dbReference type="RefSeq" id="XP_004358649.1">
    <property type="nucleotide sequence ID" value="XM_004358592.1"/>
</dbReference>
<dbReference type="AlphaFoldDB" id="F4PT63"/>
<keyword evidence="2" id="KW-1185">Reference proteome</keyword>
<dbReference type="Proteomes" id="UP000007797">
    <property type="component" value="Unassembled WGS sequence"/>
</dbReference>
<accession>F4PT63</accession>
<dbReference type="GeneID" id="14873968"/>